<evidence type="ECO:0000313" key="1">
    <source>
        <dbReference type="EMBL" id="MDF8264992.1"/>
    </source>
</evidence>
<dbReference type="InterPro" id="IPR019587">
    <property type="entry name" value="Polyketide_cyclase/dehydratase"/>
</dbReference>
<dbReference type="RefSeq" id="WP_277192361.1">
    <property type="nucleotide sequence ID" value="NZ_JAROAV010000031.1"/>
</dbReference>
<organism evidence="1 2">
    <name type="scientific">Luteipulveratus flavus</name>
    <dbReference type="NCBI Taxonomy" id="3031728"/>
    <lineage>
        <taxon>Bacteria</taxon>
        <taxon>Bacillati</taxon>
        <taxon>Actinomycetota</taxon>
        <taxon>Actinomycetes</taxon>
        <taxon>Micrococcales</taxon>
        <taxon>Dermacoccaceae</taxon>
        <taxon>Luteipulveratus</taxon>
    </lineage>
</organism>
<dbReference type="EMBL" id="JAROAV010000031">
    <property type="protein sequence ID" value="MDF8264992.1"/>
    <property type="molecule type" value="Genomic_DNA"/>
</dbReference>
<evidence type="ECO:0008006" key="3">
    <source>
        <dbReference type="Google" id="ProtNLM"/>
    </source>
</evidence>
<comment type="caution">
    <text evidence="1">The sequence shown here is derived from an EMBL/GenBank/DDBJ whole genome shotgun (WGS) entry which is preliminary data.</text>
</comment>
<proteinExistence type="predicted"/>
<accession>A0ABT6C9H8</accession>
<evidence type="ECO:0000313" key="2">
    <source>
        <dbReference type="Proteomes" id="UP001528912"/>
    </source>
</evidence>
<dbReference type="Gene3D" id="3.30.530.20">
    <property type="match status" value="1"/>
</dbReference>
<dbReference type="Pfam" id="PF10604">
    <property type="entry name" value="Polyketide_cyc2"/>
    <property type="match status" value="1"/>
</dbReference>
<reference evidence="1 2" key="1">
    <citation type="submission" date="2023-03" db="EMBL/GenBank/DDBJ databases">
        <title>YIM 133296 draft genome.</title>
        <authorList>
            <person name="Xiong L."/>
        </authorList>
    </citation>
    <scope>NUCLEOTIDE SEQUENCE [LARGE SCALE GENOMIC DNA]</scope>
    <source>
        <strain evidence="1 2">YIM 133296</strain>
    </source>
</reference>
<keyword evidence="2" id="KW-1185">Reference proteome</keyword>
<protein>
    <recommendedName>
        <fullName evidence="3">Immediate-early protein 2</fullName>
    </recommendedName>
</protein>
<name>A0ABT6C9H8_9MICO</name>
<dbReference type="Proteomes" id="UP001528912">
    <property type="component" value="Unassembled WGS sequence"/>
</dbReference>
<gene>
    <name evidence="1" type="ORF">P4R38_12115</name>
</gene>
<dbReference type="SUPFAM" id="SSF55961">
    <property type="entry name" value="Bet v1-like"/>
    <property type="match status" value="1"/>
</dbReference>
<sequence length="146" mass="15531">MAVEIVRETSAPVGRVWSVLTDWPRHGAHVPLTRLTVTGPPGVGQEIDAATRLGPFAFHDVMRVDEWEPPTDGSAGHVVLTKIGRVLSGSARIEVAPHGSGARVAWAELVRPRPDLLGRAVGPIADVAARVLFGRTVDGLLREAAE</sequence>
<dbReference type="InterPro" id="IPR023393">
    <property type="entry name" value="START-like_dom_sf"/>
</dbReference>